<dbReference type="EMBL" id="OKRB01000078">
    <property type="protein sequence ID" value="SPE19323.1"/>
    <property type="molecule type" value="Genomic_DNA"/>
</dbReference>
<reference evidence="4" key="1">
    <citation type="submission" date="2018-02" db="EMBL/GenBank/DDBJ databases">
        <authorList>
            <person name="Hausmann B."/>
        </authorList>
    </citation>
    <scope>NUCLEOTIDE SEQUENCE [LARGE SCALE GENOMIC DNA]</scope>
    <source>
        <strain evidence="4">Peat soil MAG SbA5</strain>
    </source>
</reference>
<organism evidence="3 4">
    <name type="scientific">Candidatus Sulfuritelmatomonas gaucii</name>
    <dbReference type="NCBI Taxonomy" id="2043161"/>
    <lineage>
        <taxon>Bacteria</taxon>
        <taxon>Pseudomonadati</taxon>
        <taxon>Acidobacteriota</taxon>
        <taxon>Terriglobia</taxon>
        <taxon>Terriglobales</taxon>
        <taxon>Acidobacteriaceae</taxon>
        <taxon>Candidatus Sulfuritelmatomonas</taxon>
    </lineage>
</organism>
<dbReference type="SUPFAM" id="SSF49464">
    <property type="entry name" value="Carboxypeptidase regulatory domain-like"/>
    <property type="match status" value="1"/>
</dbReference>
<evidence type="ECO:0008006" key="5">
    <source>
        <dbReference type="Google" id="ProtNLM"/>
    </source>
</evidence>
<dbReference type="InterPro" id="IPR008969">
    <property type="entry name" value="CarboxyPept-like_regulatory"/>
</dbReference>
<evidence type="ECO:0000256" key="1">
    <source>
        <dbReference type="SAM" id="MobiDB-lite"/>
    </source>
</evidence>
<accession>A0A2N9L879</accession>
<name>A0A2N9L879_9BACT</name>
<feature type="chain" id="PRO_5015003183" description="Carboxypeptidase regulatory-like domain-containing protein" evidence="2">
    <location>
        <begin position="27"/>
        <end position="437"/>
    </location>
</feature>
<evidence type="ECO:0000256" key="2">
    <source>
        <dbReference type="SAM" id="SignalP"/>
    </source>
</evidence>
<dbReference type="Proteomes" id="UP000239735">
    <property type="component" value="Unassembled WGS sequence"/>
</dbReference>
<protein>
    <recommendedName>
        <fullName evidence="5">Carboxypeptidase regulatory-like domain-containing protein</fullName>
    </recommendedName>
</protein>
<sequence length="437" mass="45119">MRSTKYAFLIATVSFLVSGVGALAHAATVTGTVTDKTTGKPVAGDAVVLLEPMSGMSEVGRATTDAQGHYTLNLPGAMPYLIRVTHQGADYFISAPQGGGTGDIPVYDVAAKVNGVSIGEHVTGIETDNGQLRVVERYEVRNASSPPTTQWSKKSFEVILPHDAAAIEASAQRPGTGSLPTSVKLDPAGAKAHYSFNFPIQPDEGGKGTLFQVQYQLPYGSAKYSFHSSITLPAQTAWIVLPKSMTFAGSSGASFESSPQDPSVQTFMARDLAPGKTVDFSVSGTGSFPREDQGAQGGQGDNGAQAQNGPGSGPGGGIGTPIDTPDPLSKYKVWIIAGLALLLAASAGFLLRKPAMAEVAPPAAASPLAVAGPVAAASAFSAPVTAPAVKNHALLNALKEELFALESEKIAGTLQPEEYAEQKAALETVLKRALKRS</sequence>
<keyword evidence="2" id="KW-0732">Signal</keyword>
<gene>
    <name evidence="3" type="ORF">SBA5_220169</name>
</gene>
<proteinExistence type="predicted"/>
<dbReference type="Pfam" id="PF13620">
    <property type="entry name" value="CarboxypepD_reg"/>
    <property type="match status" value="1"/>
</dbReference>
<feature type="signal peptide" evidence="2">
    <location>
        <begin position="1"/>
        <end position="26"/>
    </location>
</feature>
<feature type="region of interest" description="Disordered" evidence="1">
    <location>
        <begin position="280"/>
        <end position="323"/>
    </location>
</feature>
<evidence type="ECO:0000313" key="4">
    <source>
        <dbReference type="Proteomes" id="UP000239735"/>
    </source>
</evidence>
<feature type="compositionally biased region" description="Gly residues" evidence="1">
    <location>
        <begin position="310"/>
        <end position="319"/>
    </location>
</feature>
<dbReference type="Gene3D" id="2.60.40.1120">
    <property type="entry name" value="Carboxypeptidase-like, regulatory domain"/>
    <property type="match status" value="1"/>
</dbReference>
<dbReference type="AlphaFoldDB" id="A0A2N9L879"/>
<evidence type="ECO:0000313" key="3">
    <source>
        <dbReference type="EMBL" id="SPE19323.1"/>
    </source>
</evidence>